<dbReference type="Pfam" id="PF13508">
    <property type="entry name" value="Acetyltransf_7"/>
    <property type="match status" value="1"/>
</dbReference>
<dbReference type="GO" id="GO:0008080">
    <property type="term" value="F:N-acetyltransferase activity"/>
    <property type="evidence" value="ECO:0007669"/>
    <property type="project" value="TreeGrafter"/>
</dbReference>
<dbReference type="Proteomes" id="UP000182829">
    <property type="component" value="Unassembled WGS sequence"/>
</dbReference>
<dbReference type="PANTHER" id="PTHR13355">
    <property type="entry name" value="GLUCOSAMINE 6-PHOSPHATE N-ACETYLTRANSFERASE"/>
    <property type="match status" value="1"/>
</dbReference>
<dbReference type="PROSITE" id="PS51186">
    <property type="entry name" value="GNAT"/>
    <property type="match status" value="1"/>
</dbReference>
<evidence type="ECO:0000259" key="1">
    <source>
        <dbReference type="PROSITE" id="PS51186"/>
    </source>
</evidence>
<dbReference type="OrthoDB" id="87545at2157"/>
<dbReference type="EMBL" id="FORO01000003">
    <property type="protein sequence ID" value="SFI66850.1"/>
    <property type="molecule type" value="Genomic_DNA"/>
</dbReference>
<dbReference type="Gene3D" id="3.40.630.30">
    <property type="match status" value="1"/>
</dbReference>
<dbReference type="RefSeq" id="WP_005578392.1">
    <property type="nucleotide sequence ID" value="NZ_FORO01000003.1"/>
</dbReference>
<dbReference type="InterPro" id="IPR016181">
    <property type="entry name" value="Acyl_CoA_acyltransferase"/>
</dbReference>
<protein>
    <submittedName>
        <fullName evidence="2">N-acetylglutamate synthase, GNAT family</fullName>
    </submittedName>
</protein>
<proteinExistence type="predicted"/>
<gene>
    <name evidence="2" type="ORF">SAMN05443661_10371</name>
</gene>
<sequence length="144" mass="16242">MSDSEETRTDPYAIRKRLPEPETFARLREAAGMTPRSFEGIERGLPHSLYGVVAVHEPTDEVVGMGRIVGDDGTVYHISDMAVHPDHQRQGLGTRIMEHLEAYVEETAPPNAYVNLLADVDGFYEQFGYEETRPASKGMYRRTE</sequence>
<accession>A0A1I3K3G1</accession>
<reference evidence="2 3" key="1">
    <citation type="submission" date="2016-10" db="EMBL/GenBank/DDBJ databases">
        <authorList>
            <person name="de Groot N.N."/>
        </authorList>
    </citation>
    <scope>NUCLEOTIDE SEQUENCE [LARGE SCALE GENOMIC DNA]</scope>
    <source>
        <strain evidence="2 3">SP2</strain>
    </source>
</reference>
<dbReference type="PANTHER" id="PTHR13355:SF23">
    <property type="entry name" value="FAMILY N-ACETYLTRANSFERASE, PUTATIVE (AFU_ORTHOLOGUE AFUA_3G00870)-RELATED"/>
    <property type="match status" value="1"/>
</dbReference>
<dbReference type="AlphaFoldDB" id="A0A1I3K3G1"/>
<dbReference type="GeneID" id="14208870"/>
<evidence type="ECO:0000313" key="2">
    <source>
        <dbReference type="EMBL" id="SFI66850.1"/>
    </source>
</evidence>
<dbReference type="OMA" id="WYGCYVT"/>
<dbReference type="InterPro" id="IPR000182">
    <property type="entry name" value="GNAT_dom"/>
</dbReference>
<dbReference type="SUPFAM" id="SSF55729">
    <property type="entry name" value="Acyl-CoA N-acyltransferases (Nat)"/>
    <property type="match status" value="1"/>
</dbReference>
<feature type="domain" description="N-acetyltransferase" evidence="1">
    <location>
        <begin position="1"/>
        <end position="144"/>
    </location>
</feature>
<dbReference type="InterPro" id="IPR039143">
    <property type="entry name" value="GNPNAT1-like"/>
</dbReference>
<organism evidence="2 3">
    <name type="scientific">Natronobacterium gregoryi</name>
    <dbReference type="NCBI Taxonomy" id="44930"/>
    <lineage>
        <taxon>Archaea</taxon>
        <taxon>Methanobacteriati</taxon>
        <taxon>Methanobacteriota</taxon>
        <taxon>Stenosarchaea group</taxon>
        <taxon>Halobacteria</taxon>
        <taxon>Halobacteriales</taxon>
        <taxon>Natrialbaceae</taxon>
        <taxon>Natronobacterium</taxon>
    </lineage>
</organism>
<evidence type="ECO:0000313" key="3">
    <source>
        <dbReference type="Proteomes" id="UP000182829"/>
    </source>
</evidence>
<dbReference type="CDD" id="cd04301">
    <property type="entry name" value="NAT_SF"/>
    <property type="match status" value="1"/>
</dbReference>
<name>A0A1I3K3G1_9EURY</name>